<evidence type="ECO:0000256" key="1">
    <source>
        <dbReference type="ARBA" id="ARBA00022676"/>
    </source>
</evidence>
<keyword evidence="2" id="KW-0808">Transferase</keyword>
<protein>
    <submittedName>
        <fullName evidence="4">Glycosyltransferase family 2 protein</fullName>
    </submittedName>
</protein>
<keyword evidence="1" id="KW-0328">Glycosyltransferase</keyword>
<organism evidence="4 5">
    <name type="scientific">Candidatus Coproplasma stercoripullorum</name>
    <dbReference type="NCBI Taxonomy" id="2840751"/>
    <lineage>
        <taxon>Bacteria</taxon>
        <taxon>Bacillati</taxon>
        <taxon>Bacillota</taxon>
        <taxon>Clostridia</taxon>
        <taxon>Eubacteriales</taxon>
        <taxon>Candidatus Coproplasma</taxon>
    </lineage>
</organism>
<dbReference type="SUPFAM" id="SSF53448">
    <property type="entry name" value="Nucleotide-diphospho-sugar transferases"/>
    <property type="match status" value="1"/>
</dbReference>
<evidence type="ECO:0000313" key="4">
    <source>
        <dbReference type="EMBL" id="HIR39088.1"/>
    </source>
</evidence>
<name>A0A9D1AF00_9FIRM</name>
<gene>
    <name evidence="4" type="ORF">IAB90_01775</name>
</gene>
<dbReference type="Pfam" id="PF00535">
    <property type="entry name" value="Glycos_transf_2"/>
    <property type="match status" value="1"/>
</dbReference>
<dbReference type="Gene3D" id="3.90.550.10">
    <property type="entry name" value="Spore Coat Polysaccharide Biosynthesis Protein SpsA, Chain A"/>
    <property type="match status" value="1"/>
</dbReference>
<dbReference type="GO" id="GO:0016757">
    <property type="term" value="F:glycosyltransferase activity"/>
    <property type="evidence" value="ECO:0007669"/>
    <property type="project" value="UniProtKB-KW"/>
</dbReference>
<dbReference type="PANTHER" id="PTHR22916:SF51">
    <property type="entry name" value="GLYCOSYLTRANSFERASE EPSH-RELATED"/>
    <property type="match status" value="1"/>
</dbReference>
<dbReference type="InterPro" id="IPR029044">
    <property type="entry name" value="Nucleotide-diphossugar_trans"/>
</dbReference>
<comment type="caution">
    <text evidence="4">The sequence shown here is derived from an EMBL/GenBank/DDBJ whole genome shotgun (WGS) entry which is preliminary data.</text>
</comment>
<dbReference type="EMBL" id="DVHB01000036">
    <property type="protein sequence ID" value="HIR39088.1"/>
    <property type="molecule type" value="Genomic_DNA"/>
</dbReference>
<dbReference type="AlphaFoldDB" id="A0A9D1AF00"/>
<feature type="domain" description="Glycosyltransferase 2-like" evidence="3">
    <location>
        <begin position="6"/>
        <end position="114"/>
    </location>
</feature>
<dbReference type="Proteomes" id="UP000824179">
    <property type="component" value="Unassembled WGS sequence"/>
</dbReference>
<accession>A0A9D1AF00</accession>
<proteinExistence type="predicted"/>
<dbReference type="InterPro" id="IPR001173">
    <property type="entry name" value="Glyco_trans_2-like"/>
</dbReference>
<dbReference type="PANTHER" id="PTHR22916">
    <property type="entry name" value="GLYCOSYLTRANSFERASE"/>
    <property type="match status" value="1"/>
</dbReference>
<evidence type="ECO:0000259" key="3">
    <source>
        <dbReference type="Pfam" id="PF00535"/>
    </source>
</evidence>
<evidence type="ECO:0000313" key="5">
    <source>
        <dbReference type="Proteomes" id="UP000824179"/>
    </source>
</evidence>
<evidence type="ECO:0000256" key="2">
    <source>
        <dbReference type="ARBA" id="ARBA00022679"/>
    </source>
</evidence>
<dbReference type="CDD" id="cd00761">
    <property type="entry name" value="Glyco_tranf_GTA_type"/>
    <property type="match status" value="1"/>
</dbReference>
<reference evidence="4" key="1">
    <citation type="submission" date="2020-10" db="EMBL/GenBank/DDBJ databases">
        <authorList>
            <person name="Gilroy R."/>
        </authorList>
    </citation>
    <scope>NUCLEOTIDE SEQUENCE</scope>
    <source>
        <strain evidence="4">ChiW25-3613</strain>
    </source>
</reference>
<sequence>MKLITFAVPSYNSQDYLDKCVNSLLAGGDEVEIIIVDDGSTDNTGKIADDYQNKYPGIVRAVHKENGGHGSGVNKGLECAAGLYYKVVDSDDWLDGEAYKKLLDTIRDHVSQGIEADLYIVNFVYEHVNDNTSYVSNYVRNFPQNRFFGWEEIKPLKLWKMLLMHSLVYKTEKLRESGIVMPEHTFYVDNYFAYQPLAYMHKLYYLNVDLYRYYIGRSDQSVNVENVVKRYADQIRCMRYMLAAYSYEELEAMCRPLKKLMYHILHVIMCNTYFFTTAKDSPERRADFKVMWDELKSRDEKLYRRIKRMPAFFFLDMLSWKGKGRITTASYKFLCRHVKLG</sequence>
<reference evidence="4" key="2">
    <citation type="journal article" date="2021" name="PeerJ">
        <title>Extensive microbial diversity within the chicken gut microbiome revealed by metagenomics and culture.</title>
        <authorList>
            <person name="Gilroy R."/>
            <person name="Ravi A."/>
            <person name="Getino M."/>
            <person name="Pursley I."/>
            <person name="Horton D.L."/>
            <person name="Alikhan N.F."/>
            <person name="Baker D."/>
            <person name="Gharbi K."/>
            <person name="Hall N."/>
            <person name="Watson M."/>
            <person name="Adriaenssens E.M."/>
            <person name="Foster-Nyarko E."/>
            <person name="Jarju S."/>
            <person name="Secka A."/>
            <person name="Antonio M."/>
            <person name="Oren A."/>
            <person name="Chaudhuri R.R."/>
            <person name="La Ragione R."/>
            <person name="Hildebrand F."/>
            <person name="Pallen M.J."/>
        </authorList>
    </citation>
    <scope>NUCLEOTIDE SEQUENCE</scope>
    <source>
        <strain evidence="4">ChiW25-3613</strain>
    </source>
</reference>